<sequence>MAEEQKNIELPQETKAETTGISAPAVEAPVETKPVEETPVVAAETAPATEEKPVEETKPAEEAAKTEEEKKEDEAKPIEEGHLNHKAQGLSFPKNLIPTKEFFFFGTEAVEPKTLSHYLKSEKSAETAHSNISWASETGKGLLFIGDKKNPSGVISLADATEPEIDGSNKFHLTAKGNKHTFKASNTAERDNWVAQLKTKIAEAKELAPIVTESETYKATLESFKPAKKEEKAAETPKEETAAAAVPATEEAAPVAEEAAKEEEIKDERKKDVKSEEPKRRSASRKRTSFFGFGKKEESKKEEVKKEAETKNADEVAVETPAAETPAAEEVPKVEEPAKPVEEVPVVAPVAVEEPVKAAEETPAEAVPATTEEKPLESPKEKPTAVKRNSFFGNVFSKKEKKTPELKPTEPEAPKDAAEAETTAPVIPPVEATTPLAVDVSNPATVPTETTEAAAATSPAPEAKKDLKEKRKSSLPFAFGKRDKSPAPVEGEKKESPFSKLRNTIRGKSPKPAEKREENKEETVQEEPAEVKAEEPKTEEAPKVEEPTEAEKPKDAAPAPVVTAAA</sequence>
<keyword evidence="4" id="KW-1185">Reference proteome</keyword>
<feature type="region of interest" description="Disordered" evidence="1">
    <location>
        <begin position="226"/>
        <end position="337"/>
    </location>
</feature>
<dbReference type="InterPro" id="IPR039712">
    <property type="entry name" value="Meu6"/>
</dbReference>
<dbReference type="Gene3D" id="2.30.29.30">
    <property type="entry name" value="Pleckstrin-homology domain (PH domain)/Phosphotyrosine-binding domain (PTB)"/>
    <property type="match status" value="1"/>
</dbReference>
<feature type="region of interest" description="Disordered" evidence="1">
    <location>
        <begin position="355"/>
        <end position="566"/>
    </location>
</feature>
<feature type="compositionally biased region" description="Basic and acidic residues" evidence="1">
    <location>
        <begin position="402"/>
        <end position="418"/>
    </location>
</feature>
<dbReference type="PROSITE" id="PS50003">
    <property type="entry name" value="PH_DOMAIN"/>
    <property type="match status" value="1"/>
</dbReference>
<evidence type="ECO:0000313" key="3">
    <source>
        <dbReference type="EMBL" id="KAJ4131110.1"/>
    </source>
</evidence>
<name>A0ABQ8RCB8_FUSEQ</name>
<dbReference type="Pfam" id="PF15406">
    <property type="entry name" value="PH_6"/>
    <property type="match status" value="1"/>
</dbReference>
<dbReference type="InterPro" id="IPR039483">
    <property type="entry name" value="Meu6_PH_dom"/>
</dbReference>
<gene>
    <name evidence="3" type="ORF">NW768_006651</name>
</gene>
<dbReference type="EMBL" id="JAOQBH010000009">
    <property type="protein sequence ID" value="KAJ4131110.1"/>
    <property type="molecule type" value="Genomic_DNA"/>
</dbReference>
<feature type="compositionally biased region" description="Basic and acidic residues" evidence="1">
    <location>
        <begin position="1"/>
        <end position="16"/>
    </location>
</feature>
<feature type="compositionally biased region" description="Basic and acidic residues" evidence="1">
    <location>
        <begin position="258"/>
        <end position="280"/>
    </location>
</feature>
<evidence type="ECO:0000259" key="2">
    <source>
        <dbReference type="PROSITE" id="PS50003"/>
    </source>
</evidence>
<feature type="compositionally biased region" description="Low complexity" evidence="1">
    <location>
        <begin position="23"/>
        <end position="48"/>
    </location>
</feature>
<dbReference type="SUPFAM" id="SSF50729">
    <property type="entry name" value="PH domain-like"/>
    <property type="match status" value="1"/>
</dbReference>
<feature type="compositionally biased region" description="Basic and acidic residues" evidence="1">
    <location>
        <begin position="511"/>
        <end position="555"/>
    </location>
</feature>
<protein>
    <recommendedName>
        <fullName evidence="2">PH domain-containing protein</fullName>
    </recommendedName>
</protein>
<proteinExistence type="predicted"/>
<evidence type="ECO:0000256" key="1">
    <source>
        <dbReference type="SAM" id="MobiDB-lite"/>
    </source>
</evidence>
<reference evidence="3" key="1">
    <citation type="submission" date="2022-09" db="EMBL/GenBank/DDBJ databases">
        <title>Fusarium specimens isolated from Avocado Roots.</title>
        <authorList>
            <person name="Stajich J."/>
            <person name="Roper C."/>
            <person name="Heimlech-Rivalta G."/>
        </authorList>
    </citation>
    <scope>NUCLEOTIDE SEQUENCE</scope>
    <source>
        <strain evidence="3">CF00095</strain>
    </source>
</reference>
<feature type="compositionally biased region" description="Low complexity" evidence="1">
    <location>
        <begin position="318"/>
        <end position="329"/>
    </location>
</feature>
<feature type="compositionally biased region" description="Low complexity" evidence="1">
    <location>
        <begin position="242"/>
        <end position="257"/>
    </location>
</feature>
<dbReference type="PANTHER" id="PTHR42073:SF1">
    <property type="entry name" value="MEIOTIC EXPRESSION UP-REGULATED PROTEIN 6"/>
    <property type="match status" value="1"/>
</dbReference>
<feature type="compositionally biased region" description="Low complexity" evidence="1">
    <location>
        <begin position="556"/>
        <end position="566"/>
    </location>
</feature>
<comment type="caution">
    <text evidence="3">The sequence shown here is derived from an EMBL/GenBank/DDBJ whole genome shotgun (WGS) entry which is preliminary data.</text>
</comment>
<feature type="compositionally biased region" description="Basic and acidic residues" evidence="1">
    <location>
        <begin position="294"/>
        <end position="314"/>
    </location>
</feature>
<feature type="compositionally biased region" description="Basic and acidic residues" evidence="1">
    <location>
        <begin position="480"/>
        <end position="497"/>
    </location>
</feature>
<dbReference type="PANTHER" id="PTHR42073">
    <property type="entry name" value="MEIOTIC EXPRESSION UP-REGULATED PROTEIN 6"/>
    <property type="match status" value="1"/>
</dbReference>
<feature type="compositionally biased region" description="Basic and acidic residues" evidence="1">
    <location>
        <begin position="49"/>
        <end position="83"/>
    </location>
</feature>
<dbReference type="InterPro" id="IPR001849">
    <property type="entry name" value="PH_domain"/>
</dbReference>
<dbReference type="Proteomes" id="UP001152024">
    <property type="component" value="Unassembled WGS sequence"/>
</dbReference>
<feature type="compositionally biased region" description="Basic and acidic residues" evidence="1">
    <location>
        <begin position="226"/>
        <end position="241"/>
    </location>
</feature>
<evidence type="ECO:0000313" key="4">
    <source>
        <dbReference type="Proteomes" id="UP001152024"/>
    </source>
</evidence>
<feature type="domain" description="PH" evidence="2">
    <location>
        <begin position="76"/>
        <end position="202"/>
    </location>
</feature>
<dbReference type="InterPro" id="IPR011993">
    <property type="entry name" value="PH-like_dom_sf"/>
</dbReference>
<feature type="compositionally biased region" description="Low complexity" evidence="1">
    <location>
        <begin position="443"/>
        <end position="461"/>
    </location>
</feature>
<feature type="region of interest" description="Disordered" evidence="1">
    <location>
        <begin position="1"/>
        <end position="87"/>
    </location>
</feature>
<accession>A0ABQ8RCB8</accession>
<organism evidence="3 4">
    <name type="scientific">Fusarium equiseti</name>
    <name type="common">Fusarium scirpi</name>
    <dbReference type="NCBI Taxonomy" id="61235"/>
    <lineage>
        <taxon>Eukaryota</taxon>
        <taxon>Fungi</taxon>
        <taxon>Dikarya</taxon>
        <taxon>Ascomycota</taxon>
        <taxon>Pezizomycotina</taxon>
        <taxon>Sordariomycetes</taxon>
        <taxon>Hypocreomycetidae</taxon>
        <taxon>Hypocreales</taxon>
        <taxon>Nectriaceae</taxon>
        <taxon>Fusarium</taxon>
        <taxon>Fusarium incarnatum-equiseti species complex</taxon>
    </lineage>
</organism>
<feature type="compositionally biased region" description="Basic and acidic residues" evidence="1">
    <location>
        <begin position="371"/>
        <end position="384"/>
    </location>
</feature>